<name>A0A423KM45_9PSED</name>
<accession>A0A423KM45</accession>
<dbReference type="NCBIfam" id="TIGR01760">
    <property type="entry name" value="tape_meas_TP901"/>
    <property type="match status" value="1"/>
</dbReference>
<dbReference type="Proteomes" id="UP000283627">
    <property type="component" value="Unassembled WGS sequence"/>
</dbReference>
<gene>
    <name evidence="4" type="ORF">BK665_11600</name>
</gene>
<evidence type="ECO:0000256" key="1">
    <source>
        <dbReference type="ARBA" id="ARBA00022612"/>
    </source>
</evidence>
<protein>
    <submittedName>
        <fullName evidence="4">Phage tail tape measure protein</fullName>
    </submittedName>
</protein>
<sequence>MADDRYSLKYATLDGSGLAFGNTRLASAGTGEMSAQGMGTSARDQWSGLGLALESVGLKLGLLTMAIESLTLKIASQRLLSQSMGTGARNEPASEKSAGKSGNRIEPPDLLKPAIEMDSAMADLNQAAQLSPRQSAQMAQSNQHIASAPLVAAGGTKAVDLVKIESLAAKAGIASDLPNASDRQFELLRFASDAGVTASAFKMPALDVAEMMAAWRTSMKLSGPQAFDLADATNHLGKIPGGAKAADIGAVLQRDGAAATTAGLMPAQAAALTAALLTTGTQKSDVGTALNNITSAMAKGDQVSASERAAWQQLKLDPVEVAGLLRQEDKAPGAVMSVLAALNAQPAENRSTLATTLFANGDEAAVRMSRNLPDVNQAFWQVSDNRQYATSQLGDKSSVKQDALLESKTQQGQWNVLNARNDRLSVATGNALAPTANSALGAAGSVTDRLSELAETHPKTTAAVVIVTAAIKPLVSALFKAITDEVSNQAAKGVLGKVAPRLPGRLGELISEDFRKTGGTPKPDLKLANAAMADVELGPMRGLSGSLSPVKRLIPLATALSVAPMVVEGAMNGDTRTMGAGLGIAGGVWAGAEAGAAMGAMAGAFLGPLGAAIGGVAGAAVGGLAGSWIGQETGAWLGEKLATPADKLPPPGQAVNDLTSTQATSQQNTVNANIYINGHDSPNATELANLVVQHLSNQFAMMTTTNQLAVRRDTALTDGVA</sequence>
<dbReference type="AlphaFoldDB" id="A0A423KM45"/>
<evidence type="ECO:0000313" key="5">
    <source>
        <dbReference type="Proteomes" id="UP000283627"/>
    </source>
</evidence>
<feature type="domain" description="Phage tail tape measure protein" evidence="3">
    <location>
        <begin position="184"/>
        <end position="358"/>
    </location>
</feature>
<dbReference type="InterPro" id="IPR010090">
    <property type="entry name" value="Phage_tape_meas"/>
</dbReference>
<evidence type="ECO:0000256" key="2">
    <source>
        <dbReference type="SAM" id="MobiDB-lite"/>
    </source>
</evidence>
<proteinExistence type="predicted"/>
<dbReference type="PANTHER" id="PTHR37813">
    <property type="entry name" value="FELS-2 PROPHAGE PROTEIN"/>
    <property type="match status" value="1"/>
</dbReference>
<comment type="caution">
    <text evidence="4">The sequence shown here is derived from an EMBL/GenBank/DDBJ whole genome shotgun (WGS) entry which is preliminary data.</text>
</comment>
<reference evidence="4 5" key="1">
    <citation type="submission" date="2016-10" db="EMBL/GenBank/DDBJ databases">
        <title>Comparative genome analysis of multiple Pseudomonas spp. focuses on biocontrol and plant growth promoting traits.</title>
        <authorList>
            <person name="Tao X.-Y."/>
            <person name="Taylor C.G."/>
        </authorList>
    </citation>
    <scope>NUCLEOTIDE SEQUENCE [LARGE SCALE GENOMIC DNA]</scope>
    <source>
        <strain evidence="4 5">39A2</strain>
    </source>
</reference>
<evidence type="ECO:0000313" key="4">
    <source>
        <dbReference type="EMBL" id="RON54955.1"/>
    </source>
</evidence>
<organism evidence="4 5">
    <name type="scientific">Pseudomonas frederiksbergensis</name>
    <dbReference type="NCBI Taxonomy" id="104087"/>
    <lineage>
        <taxon>Bacteria</taxon>
        <taxon>Pseudomonadati</taxon>
        <taxon>Pseudomonadota</taxon>
        <taxon>Gammaproteobacteria</taxon>
        <taxon>Pseudomonadales</taxon>
        <taxon>Pseudomonadaceae</taxon>
        <taxon>Pseudomonas</taxon>
    </lineage>
</organism>
<evidence type="ECO:0000259" key="3">
    <source>
        <dbReference type="Pfam" id="PF10145"/>
    </source>
</evidence>
<dbReference type="OrthoDB" id="6879814at2"/>
<dbReference type="EMBL" id="MOBP01000006">
    <property type="protein sequence ID" value="RON54955.1"/>
    <property type="molecule type" value="Genomic_DNA"/>
</dbReference>
<keyword evidence="1" id="KW-1188">Viral release from host cell</keyword>
<dbReference type="PANTHER" id="PTHR37813:SF1">
    <property type="entry name" value="FELS-2 PROPHAGE PROTEIN"/>
    <property type="match status" value="1"/>
</dbReference>
<dbReference type="Pfam" id="PF10145">
    <property type="entry name" value="PhageMin_Tail"/>
    <property type="match status" value="1"/>
</dbReference>
<feature type="region of interest" description="Disordered" evidence="2">
    <location>
        <begin position="83"/>
        <end position="109"/>
    </location>
</feature>